<dbReference type="eggNOG" id="ENOG50342M4">
    <property type="taxonomic scope" value="Bacteria"/>
</dbReference>
<dbReference type="Proteomes" id="UP000013148">
    <property type="component" value="Unassembled WGS sequence"/>
</dbReference>
<evidence type="ECO:0000313" key="2">
    <source>
        <dbReference type="Proteomes" id="UP000013148"/>
    </source>
</evidence>
<name>N8WYV6_ACIGI</name>
<dbReference type="RefSeq" id="WP_004819779.1">
    <property type="nucleotide sequence ID" value="NZ_KB849456.1"/>
</dbReference>
<gene>
    <name evidence="1" type="ORF">F964_02056</name>
</gene>
<dbReference type="EMBL" id="APPJ01000010">
    <property type="protein sequence ID" value="ENV17342.1"/>
    <property type="molecule type" value="Genomic_DNA"/>
</dbReference>
<evidence type="ECO:0000313" key="1">
    <source>
        <dbReference type="EMBL" id="ENV17342.1"/>
    </source>
</evidence>
<dbReference type="AlphaFoldDB" id="N8WYV6"/>
<comment type="caution">
    <text evidence="1">The sequence shown here is derived from an EMBL/GenBank/DDBJ whole genome shotgun (WGS) entry which is preliminary data.</text>
</comment>
<sequence>MKRTEIFNNFQCPFINGIFLHNGEIFVLDYRNKDNATVDIVRKLNFFDDEVKKADLIDFDYMGQISYADYQIRYGEGSFGGDGVVGLFLKNELLWFLFLENSNPFCKAIIKDHIAFVQSTNGVIFSIPIDNPQLLQVVKNPDFL</sequence>
<reference evidence="1 2" key="1">
    <citation type="submission" date="2013-02" db="EMBL/GenBank/DDBJ databases">
        <title>The Genome Sequence of Acinetobacter guillouiae NIPH 991.</title>
        <authorList>
            <consortium name="The Broad Institute Genome Sequencing Platform"/>
            <consortium name="The Broad Institute Genome Sequencing Center for Infectious Disease"/>
            <person name="Cerqueira G."/>
            <person name="Feldgarden M."/>
            <person name="Courvalin P."/>
            <person name="Perichon B."/>
            <person name="Grillot-Courvalin C."/>
            <person name="Clermont D."/>
            <person name="Rocha E."/>
            <person name="Yoon E.-J."/>
            <person name="Nemec A."/>
            <person name="Walker B."/>
            <person name="Young S.K."/>
            <person name="Zeng Q."/>
            <person name="Gargeya S."/>
            <person name="Fitzgerald M."/>
            <person name="Haas B."/>
            <person name="Abouelleil A."/>
            <person name="Alvarado L."/>
            <person name="Arachchi H.M."/>
            <person name="Berlin A.M."/>
            <person name="Chapman S.B."/>
            <person name="Dewar J."/>
            <person name="Goldberg J."/>
            <person name="Griggs A."/>
            <person name="Gujja S."/>
            <person name="Hansen M."/>
            <person name="Howarth C."/>
            <person name="Imamovic A."/>
            <person name="Larimer J."/>
            <person name="McCowan C."/>
            <person name="Murphy C."/>
            <person name="Neiman D."/>
            <person name="Pearson M."/>
            <person name="Priest M."/>
            <person name="Roberts A."/>
            <person name="Saif S."/>
            <person name="Shea T."/>
            <person name="Sisk P."/>
            <person name="Sykes S."/>
            <person name="Wortman J."/>
            <person name="Nusbaum C."/>
            <person name="Birren B."/>
        </authorList>
    </citation>
    <scope>NUCLEOTIDE SEQUENCE [LARGE SCALE GENOMIC DNA]</scope>
    <source>
        <strain evidence="1 2">NIPH 991</strain>
    </source>
</reference>
<dbReference type="HOGENOM" id="CLU_150078_0_0_6"/>
<keyword evidence="2" id="KW-1185">Reference proteome</keyword>
<protein>
    <submittedName>
        <fullName evidence="1">Uncharacterized protein</fullName>
    </submittedName>
</protein>
<accession>N8WYV6</accession>
<organism evidence="1 2">
    <name type="scientific">Acinetobacter guillouiae NIPH 991</name>
    <dbReference type="NCBI Taxonomy" id="1217656"/>
    <lineage>
        <taxon>Bacteria</taxon>
        <taxon>Pseudomonadati</taxon>
        <taxon>Pseudomonadota</taxon>
        <taxon>Gammaproteobacteria</taxon>
        <taxon>Moraxellales</taxon>
        <taxon>Moraxellaceae</taxon>
        <taxon>Acinetobacter</taxon>
    </lineage>
</organism>
<proteinExistence type="predicted"/>